<evidence type="ECO:0000313" key="2">
    <source>
        <dbReference type="EMBL" id="KAI1616409.1"/>
    </source>
</evidence>
<dbReference type="Proteomes" id="UP001203852">
    <property type="component" value="Unassembled WGS sequence"/>
</dbReference>
<name>A0AAN6E1B3_9EURO</name>
<reference evidence="2" key="1">
    <citation type="journal article" date="2022" name="bioRxiv">
        <title>Deciphering the potential niche of two novel black yeast fungi from a biological soil crust based on their genomes, phenotypes, and melanin regulation.</title>
        <authorList>
            <consortium name="DOE Joint Genome Institute"/>
            <person name="Carr E.C."/>
            <person name="Barton Q."/>
            <person name="Grambo S."/>
            <person name="Sullivan M."/>
            <person name="Renfro C.M."/>
            <person name="Kuo A."/>
            <person name="Pangilinan J."/>
            <person name="Lipzen A."/>
            <person name="Keymanesh K."/>
            <person name="Savage E."/>
            <person name="Barry K."/>
            <person name="Grigoriev I.V."/>
            <person name="Riekhof W.R."/>
            <person name="Harris S.S."/>
        </authorList>
    </citation>
    <scope>NUCLEOTIDE SEQUENCE</scope>
    <source>
        <strain evidence="2">JF 03-4F</strain>
    </source>
</reference>
<accession>A0AAN6E1B3</accession>
<comment type="caution">
    <text evidence="2">The sequence shown here is derived from an EMBL/GenBank/DDBJ whole genome shotgun (WGS) entry which is preliminary data.</text>
</comment>
<organism evidence="2 3">
    <name type="scientific">Exophiala viscosa</name>
    <dbReference type="NCBI Taxonomy" id="2486360"/>
    <lineage>
        <taxon>Eukaryota</taxon>
        <taxon>Fungi</taxon>
        <taxon>Dikarya</taxon>
        <taxon>Ascomycota</taxon>
        <taxon>Pezizomycotina</taxon>
        <taxon>Eurotiomycetes</taxon>
        <taxon>Chaetothyriomycetidae</taxon>
        <taxon>Chaetothyriales</taxon>
        <taxon>Herpotrichiellaceae</taxon>
        <taxon>Exophiala</taxon>
    </lineage>
</organism>
<feature type="compositionally biased region" description="Pro residues" evidence="1">
    <location>
        <begin position="92"/>
        <end position="101"/>
    </location>
</feature>
<evidence type="ECO:0000256" key="1">
    <source>
        <dbReference type="SAM" id="MobiDB-lite"/>
    </source>
</evidence>
<protein>
    <submittedName>
        <fullName evidence="2">Uncharacterized protein</fullName>
    </submittedName>
</protein>
<keyword evidence="3" id="KW-1185">Reference proteome</keyword>
<dbReference type="EMBL" id="MU404351">
    <property type="protein sequence ID" value="KAI1616409.1"/>
    <property type="molecule type" value="Genomic_DNA"/>
</dbReference>
<feature type="compositionally biased region" description="Polar residues" evidence="1">
    <location>
        <begin position="61"/>
        <end position="70"/>
    </location>
</feature>
<feature type="region of interest" description="Disordered" evidence="1">
    <location>
        <begin position="1"/>
        <end position="190"/>
    </location>
</feature>
<feature type="compositionally biased region" description="Low complexity" evidence="1">
    <location>
        <begin position="75"/>
        <end position="91"/>
    </location>
</feature>
<feature type="compositionally biased region" description="Polar residues" evidence="1">
    <location>
        <begin position="7"/>
        <end position="23"/>
    </location>
</feature>
<evidence type="ECO:0000313" key="3">
    <source>
        <dbReference type="Proteomes" id="UP001203852"/>
    </source>
</evidence>
<feature type="compositionally biased region" description="Low complexity" evidence="1">
    <location>
        <begin position="24"/>
        <end position="50"/>
    </location>
</feature>
<sequence>MPPIPVHTSSPINGNVPSYPSGTSPSTAAARYAPANADASPTTTSSSPYPQAHPGAPAVPQPTNAASSMYNYRFQPTATTSPSTTTSDSSGSPPPPQPGAVPSPYYNESPRVTIPQPPQPGALPQWTPTTTTPVRHNLPSPTPTRTQPVPLPAHQQSPSLYVPYGTIPPASVTSTHPQDLSHPPGYMQDTRATFEDKPIEQCVPYGHRPSLSSASSRKGGLLDETPIFGRIGDNESTVVDTAMSWVKAAGKRLSVTEQQIWKQINEMGKS</sequence>
<dbReference type="AlphaFoldDB" id="A0AAN6E1B3"/>
<gene>
    <name evidence="2" type="ORF">EDD36DRAFT_429104</name>
</gene>
<proteinExistence type="predicted"/>